<dbReference type="PRINTS" id="PR01071">
    <property type="entry name" value="ACOABIOTINCC"/>
</dbReference>
<evidence type="ECO:0000313" key="12">
    <source>
        <dbReference type="Proteomes" id="UP000535406"/>
    </source>
</evidence>
<feature type="domain" description="Lipoyl-binding" evidence="10">
    <location>
        <begin position="60"/>
        <end position="144"/>
    </location>
</feature>
<name>A0A7W7YTT1_9HYPH</name>
<comment type="function">
    <text evidence="1 9">This protein is a component of the acetyl coenzyme A carboxylase complex; first, biotin carboxylase catalyzes the carboxylation of the carrier protein and then the transcarboxylase transfers the carboxyl group to form malonyl-CoA.</text>
</comment>
<evidence type="ECO:0000256" key="1">
    <source>
        <dbReference type="ARBA" id="ARBA00003761"/>
    </source>
</evidence>
<comment type="pathway">
    <text evidence="2 9">Lipid metabolism; fatty acid biosynthesis.</text>
</comment>
<dbReference type="InterPro" id="IPR001249">
    <property type="entry name" value="AcCoA_biotinCC"/>
</dbReference>
<keyword evidence="7 9" id="KW-0275">Fatty acid biosynthesis</keyword>
<dbReference type="Proteomes" id="UP000535406">
    <property type="component" value="Unassembled WGS sequence"/>
</dbReference>
<reference evidence="11 12" key="1">
    <citation type="submission" date="2020-08" db="EMBL/GenBank/DDBJ databases">
        <title>Genomic Encyclopedia of Type Strains, Phase IV (KMG-IV): sequencing the most valuable type-strain genomes for metagenomic binning, comparative biology and taxonomic classification.</title>
        <authorList>
            <person name="Goeker M."/>
        </authorList>
    </citation>
    <scope>NUCLEOTIDE SEQUENCE [LARGE SCALE GENOMIC DNA]</scope>
    <source>
        <strain evidence="11 12">DSM 21319</strain>
    </source>
</reference>
<keyword evidence="6 9" id="KW-0443">Lipid metabolism</keyword>
<dbReference type="Pfam" id="PF00364">
    <property type="entry name" value="Biotin_lipoyl"/>
    <property type="match status" value="1"/>
</dbReference>
<sequence length="144" mass="14680">MDLQKIKTLLDFVGRSHVSELTVSEAGTTVVIRNPPREATTSAPALAAAEPQAPVAAAAAGEDEAAEGRIVRSAMSGVLHCAQSPGAAPLVAAGDRVEAGQALCIIEAMKVFTTVSAPVAGVIKRIFFEDGQEVGFGDPLAEIG</sequence>
<protein>
    <recommendedName>
        <fullName evidence="3 9">Biotin carboxyl carrier protein of acetyl-CoA carboxylase</fullName>
    </recommendedName>
</protein>
<dbReference type="PANTHER" id="PTHR45266:SF3">
    <property type="entry name" value="OXALOACETATE DECARBOXYLASE ALPHA CHAIN"/>
    <property type="match status" value="1"/>
</dbReference>
<keyword evidence="4 9" id="KW-0444">Lipid biosynthesis</keyword>
<evidence type="ECO:0000256" key="9">
    <source>
        <dbReference type="RuleBase" id="RU364072"/>
    </source>
</evidence>
<dbReference type="AlphaFoldDB" id="A0A7W7YTT1"/>
<dbReference type="Gene3D" id="2.40.50.100">
    <property type="match status" value="1"/>
</dbReference>
<dbReference type="GO" id="GO:0006633">
    <property type="term" value="P:fatty acid biosynthetic process"/>
    <property type="evidence" value="ECO:0007669"/>
    <property type="project" value="UniProtKB-UniPathway"/>
</dbReference>
<dbReference type="GO" id="GO:0009317">
    <property type="term" value="C:acetyl-CoA carboxylase complex"/>
    <property type="evidence" value="ECO:0007669"/>
    <property type="project" value="InterPro"/>
</dbReference>
<dbReference type="SUPFAM" id="SSF51230">
    <property type="entry name" value="Single hybrid motif"/>
    <property type="match status" value="1"/>
</dbReference>
<evidence type="ECO:0000313" key="11">
    <source>
        <dbReference type="EMBL" id="MBB5042119.1"/>
    </source>
</evidence>
<evidence type="ECO:0000256" key="2">
    <source>
        <dbReference type="ARBA" id="ARBA00005194"/>
    </source>
</evidence>
<dbReference type="InterPro" id="IPR050709">
    <property type="entry name" value="Biotin_Carboxyl_Carrier/Decarb"/>
</dbReference>
<dbReference type="InterPro" id="IPR011053">
    <property type="entry name" value="Single_hybrid_motif"/>
</dbReference>
<evidence type="ECO:0000256" key="6">
    <source>
        <dbReference type="ARBA" id="ARBA00023098"/>
    </source>
</evidence>
<dbReference type="CDD" id="cd06850">
    <property type="entry name" value="biotinyl_domain"/>
    <property type="match status" value="1"/>
</dbReference>
<dbReference type="PROSITE" id="PS50968">
    <property type="entry name" value="BIOTINYL_LIPOYL"/>
    <property type="match status" value="1"/>
</dbReference>
<evidence type="ECO:0000256" key="3">
    <source>
        <dbReference type="ARBA" id="ARBA00017562"/>
    </source>
</evidence>
<evidence type="ECO:0000256" key="4">
    <source>
        <dbReference type="ARBA" id="ARBA00022516"/>
    </source>
</evidence>
<dbReference type="InterPro" id="IPR000089">
    <property type="entry name" value="Biotin_lipoyl"/>
</dbReference>
<gene>
    <name evidence="11" type="ORF">HNQ66_001515</name>
</gene>
<organism evidence="11 12">
    <name type="scientific">Shinella fusca</name>
    <dbReference type="NCBI Taxonomy" id="544480"/>
    <lineage>
        <taxon>Bacteria</taxon>
        <taxon>Pseudomonadati</taxon>
        <taxon>Pseudomonadota</taxon>
        <taxon>Alphaproteobacteria</taxon>
        <taxon>Hyphomicrobiales</taxon>
        <taxon>Rhizobiaceae</taxon>
        <taxon>Shinella</taxon>
    </lineage>
</organism>
<dbReference type="EMBL" id="JACHIK010000004">
    <property type="protein sequence ID" value="MBB5042119.1"/>
    <property type="molecule type" value="Genomic_DNA"/>
</dbReference>
<comment type="caution">
    <text evidence="11">The sequence shown here is derived from an EMBL/GenBank/DDBJ whole genome shotgun (WGS) entry which is preliminary data.</text>
</comment>
<keyword evidence="12" id="KW-1185">Reference proteome</keyword>
<dbReference type="PANTHER" id="PTHR45266">
    <property type="entry name" value="OXALOACETATE DECARBOXYLASE ALPHA CHAIN"/>
    <property type="match status" value="1"/>
</dbReference>
<evidence type="ECO:0000256" key="8">
    <source>
        <dbReference type="ARBA" id="ARBA00023267"/>
    </source>
</evidence>
<dbReference type="GO" id="GO:0003989">
    <property type="term" value="F:acetyl-CoA carboxylase activity"/>
    <property type="evidence" value="ECO:0007669"/>
    <property type="project" value="InterPro"/>
</dbReference>
<evidence type="ECO:0000259" key="10">
    <source>
        <dbReference type="PROSITE" id="PS50968"/>
    </source>
</evidence>
<dbReference type="UniPathway" id="UPA00094"/>
<proteinExistence type="predicted"/>
<dbReference type="PROSITE" id="PS00188">
    <property type="entry name" value="BIOTIN"/>
    <property type="match status" value="1"/>
</dbReference>
<evidence type="ECO:0000256" key="5">
    <source>
        <dbReference type="ARBA" id="ARBA00022832"/>
    </source>
</evidence>
<keyword evidence="5 9" id="KW-0276">Fatty acid metabolism</keyword>
<evidence type="ECO:0000256" key="7">
    <source>
        <dbReference type="ARBA" id="ARBA00023160"/>
    </source>
</evidence>
<dbReference type="RefSeq" id="WP_184142495.1">
    <property type="nucleotide sequence ID" value="NZ_JACHIK010000004.1"/>
</dbReference>
<dbReference type="InterPro" id="IPR001882">
    <property type="entry name" value="Biotin_BS"/>
</dbReference>
<accession>A0A7W7YTT1</accession>
<dbReference type="FunFam" id="2.40.50.100:FF:000003">
    <property type="entry name" value="Acetyl-CoA carboxylase biotin carboxyl carrier protein"/>
    <property type="match status" value="1"/>
</dbReference>
<keyword evidence="8 9" id="KW-0092">Biotin</keyword>